<accession>A0A0A8ZVY0</accession>
<evidence type="ECO:0000313" key="1">
    <source>
        <dbReference type="EMBL" id="JAD43524.1"/>
    </source>
</evidence>
<proteinExistence type="predicted"/>
<name>A0A0A8ZVY0_ARUDO</name>
<dbReference type="EMBL" id="GBRH01254371">
    <property type="protein sequence ID" value="JAD43524.1"/>
    <property type="molecule type" value="Transcribed_RNA"/>
</dbReference>
<sequence length="31" mass="3503">MVLVKLWICESMHLWACDACQYALTGVVTCD</sequence>
<reference evidence="1" key="1">
    <citation type="submission" date="2014-09" db="EMBL/GenBank/DDBJ databases">
        <authorList>
            <person name="Magalhaes I.L.F."/>
            <person name="Oliveira U."/>
            <person name="Santos F.R."/>
            <person name="Vidigal T.H.D.A."/>
            <person name="Brescovit A.D."/>
            <person name="Santos A.J."/>
        </authorList>
    </citation>
    <scope>NUCLEOTIDE SEQUENCE</scope>
    <source>
        <tissue evidence="1">Shoot tissue taken approximately 20 cm above the soil surface</tissue>
    </source>
</reference>
<dbReference type="AlphaFoldDB" id="A0A0A8ZVY0"/>
<reference evidence="1" key="2">
    <citation type="journal article" date="2015" name="Data Brief">
        <title>Shoot transcriptome of the giant reed, Arundo donax.</title>
        <authorList>
            <person name="Barrero R.A."/>
            <person name="Guerrero F.D."/>
            <person name="Moolhuijzen P."/>
            <person name="Goolsby J.A."/>
            <person name="Tidwell J."/>
            <person name="Bellgard S.E."/>
            <person name="Bellgard M.I."/>
        </authorList>
    </citation>
    <scope>NUCLEOTIDE SEQUENCE</scope>
    <source>
        <tissue evidence="1">Shoot tissue taken approximately 20 cm above the soil surface</tissue>
    </source>
</reference>
<organism evidence="1">
    <name type="scientific">Arundo donax</name>
    <name type="common">Giant reed</name>
    <name type="synonym">Donax arundinaceus</name>
    <dbReference type="NCBI Taxonomy" id="35708"/>
    <lineage>
        <taxon>Eukaryota</taxon>
        <taxon>Viridiplantae</taxon>
        <taxon>Streptophyta</taxon>
        <taxon>Embryophyta</taxon>
        <taxon>Tracheophyta</taxon>
        <taxon>Spermatophyta</taxon>
        <taxon>Magnoliopsida</taxon>
        <taxon>Liliopsida</taxon>
        <taxon>Poales</taxon>
        <taxon>Poaceae</taxon>
        <taxon>PACMAD clade</taxon>
        <taxon>Arundinoideae</taxon>
        <taxon>Arundineae</taxon>
        <taxon>Arundo</taxon>
    </lineage>
</organism>
<protein>
    <submittedName>
        <fullName evidence="1">Uncharacterized protein</fullName>
    </submittedName>
</protein>